<dbReference type="InterPro" id="IPR050469">
    <property type="entry name" value="Diguanylate_Cyclase"/>
</dbReference>
<evidence type="ECO:0000313" key="5">
    <source>
        <dbReference type="Proteomes" id="UP000239203"/>
    </source>
</evidence>
<feature type="transmembrane region" description="Helical" evidence="1">
    <location>
        <begin position="14"/>
        <end position="32"/>
    </location>
</feature>
<dbReference type="InterPro" id="IPR000160">
    <property type="entry name" value="GGDEF_dom"/>
</dbReference>
<evidence type="ECO:0000259" key="2">
    <source>
        <dbReference type="PROSITE" id="PS50887"/>
    </source>
</evidence>
<feature type="transmembrane region" description="Helical" evidence="1">
    <location>
        <begin position="299"/>
        <end position="319"/>
    </location>
</feature>
<dbReference type="CDD" id="cd00077">
    <property type="entry name" value="HDc"/>
    <property type="match status" value="1"/>
</dbReference>
<dbReference type="FunFam" id="3.30.70.270:FF:000001">
    <property type="entry name" value="Diguanylate cyclase domain protein"/>
    <property type="match status" value="1"/>
</dbReference>
<dbReference type="Gene3D" id="3.30.70.270">
    <property type="match status" value="1"/>
</dbReference>
<dbReference type="GO" id="GO:0043709">
    <property type="term" value="P:cell adhesion involved in single-species biofilm formation"/>
    <property type="evidence" value="ECO:0007669"/>
    <property type="project" value="TreeGrafter"/>
</dbReference>
<dbReference type="InterPro" id="IPR029787">
    <property type="entry name" value="Nucleotide_cyclase"/>
</dbReference>
<dbReference type="Proteomes" id="UP000239203">
    <property type="component" value="Unassembled WGS sequence"/>
</dbReference>
<evidence type="ECO:0000256" key="1">
    <source>
        <dbReference type="SAM" id="Phobius"/>
    </source>
</evidence>
<sequence length="700" mass="74885">MAEPVEPGNPAPRWMWPAYLAAGAALVVLYYLAPVTAGGFPLRVVLYCLVSASAAVAVCYGVVRNRPQPRLPWVMIAASQLVYALADAIFYISHYVFDVTAYPSLADPFYLAHYPLAVAGIVMLIRRRTPGHDLSGLLDAATLAVVAAMLSWLYVIGPQTRKGSPLLVELASLGYPVMDLALLTVALGLVLGSGARPRAFFPFIGWLAAIMTADTIYVLQQLNGTFQAGNFLDAIWLAGNLALGASALHPTMARLAEPSPVPDAPLSPVRIAGLSAAALIAPVVLVVQWAEGTVRDVPVVAGACAVLFGLTIARLAALVSDQRRLAITDALTGLHTRRFFEAQLPLEIARARRAGTTVAVLIADVDHFKTINDRHGHPAGDQVLVEIASRLRDAVRAGEVLARFGGEEFAVILPGATAATLPLIADRLRERVAGQPIELPGGRWASVTVSVGTSVFPTHDDNPDDLVSIADRALYAAKEAGRDRVVVGPTRAAAAPRVPSGVEYLQQAADEVDSRLSSHEHSRAVARWVRLLAVEAGLDADRVRTAELAGRLHDIGKIVVPREVLAKPGPLTPREWELMRAHPDHGSRMVSVVPGYSTVATVIRQHHERWDGGGYPDGLGGNDIRVESRLLAVCDSWAAMRSDRAYQRGLSEEQAVAEVIRGRGSQFCPDAVELFLSLHSRGLIGELRVVHPTGILPATP</sequence>
<dbReference type="GO" id="GO:1902201">
    <property type="term" value="P:negative regulation of bacterial-type flagellum-dependent cell motility"/>
    <property type="evidence" value="ECO:0007669"/>
    <property type="project" value="TreeGrafter"/>
</dbReference>
<dbReference type="SUPFAM" id="SSF109604">
    <property type="entry name" value="HD-domain/PDEase-like"/>
    <property type="match status" value="1"/>
</dbReference>
<dbReference type="Pfam" id="PF13487">
    <property type="entry name" value="HD_5"/>
    <property type="match status" value="1"/>
</dbReference>
<keyword evidence="1" id="KW-0812">Transmembrane</keyword>
<feature type="domain" description="HD-GYP" evidence="3">
    <location>
        <begin position="495"/>
        <end position="691"/>
    </location>
</feature>
<dbReference type="Gene3D" id="1.10.3210.10">
    <property type="entry name" value="Hypothetical protein af1432"/>
    <property type="match status" value="1"/>
</dbReference>
<evidence type="ECO:0000259" key="3">
    <source>
        <dbReference type="PROSITE" id="PS51832"/>
    </source>
</evidence>
<comment type="caution">
    <text evidence="4">The sequence shown here is derived from an EMBL/GenBank/DDBJ whole genome shotgun (WGS) entry which is preliminary data.</text>
</comment>
<accession>A0A2S6GMD8</accession>
<dbReference type="PROSITE" id="PS50887">
    <property type="entry name" value="GGDEF"/>
    <property type="match status" value="1"/>
</dbReference>
<dbReference type="SMART" id="SM00267">
    <property type="entry name" value="GGDEF"/>
    <property type="match status" value="1"/>
</dbReference>
<feature type="transmembrane region" description="Helical" evidence="1">
    <location>
        <begin position="199"/>
        <end position="219"/>
    </location>
</feature>
<dbReference type="InterPro" id="IPR037522">
    <property type="entry name" value="HD_GYP_dom"/>
</dbReference>
<keyword evidence="1" id="KW-1133">Transmembrane helix</keyword>
<evidence type="ECO:0000313" key="4">
    <source>
        <dbReference type="EMBL" id="PPK66398.1"/>
    </source>
</evidence>
<dbReference type="PANTHER" id="PTHR45138:SF24">
    <property type="entry name" value="DIGUANYLATE CYCLASE DGCC-RELATED"/>
    <property type="match status" value="1"/>
</dbReference>
<protein>
    <submittedName>
        <fullName evidence="4">Diguanylate cyclase (GGDEF)-like protein</fullName>
    </submittedName>
</protein>
<proteinExistence type="predicted"/>
<feature type="transmembrane region" description="Helical" evidence="1">
    <location>
        <begin position="75"/>
        <end position="97"/>
    </location>
</feature>
<dbReference type="CDD" id="cd01949">
    <property type="entry name" value="GGDEF"/>
    <property type="match status" value="1"/>
</dbReference>
<dbReference type="EMBL" id="PTIX01000010">
    <property type="protein sequence ID" value="PPK66398.1"/>
    <property type="molecule type" value="Genomic_DNA"/>
</dbReference>
<keyword evidence="5" id="KW-1185">Reference proteome</keyword>
<feature type="domain" description="GGDEF" evidence="2">
    <location>
        <begin position="356"/>
        <end position="490"/>
    </location>
</feature>
<gene>
    <name evidence="4" type="ORF">CLV40_110102</name>
</gene>
<keyword evidence="1" id="KW-0472">Membrane</keyword>
<reference evidence="4 5" key="1">
    <citation type="submission" date="2018-02" db="EMBL/GenBank/DDBJ databases">
        <title>Genomic Encyclopedia of Archaeal and Bacterial Type Strains, Phase II (KMG-II): from individual species to whole genera.</title>
        <authorList>
            <person name="Goeker M."/>
        </authorList>
    </citation>
    <scope>NUCLEOTIDE SEQUENCE [LARGE SCALE GENOMIC DNA]</scope>
    <source>
        <strain evidence="4 5">YU 961-1</strain>
    </source>
</reference>
<dbReference type="Pfam" id="PF00990">
    <property type="entry name" value="GGDEF"/>
    <property type="match status" value="1"/>
</dbReference>
<dbReference type="InterPro" id="IPR003607">
    <property type="entry name" value="HD/PDEase_dom"/>
</dbReference>
<dbReference type="PROSITE" id="PS51832">
    <property type="entry name" value="HD_GYP"/>
    <property type="match status" value="1"/>
</dbReference>
<dbReference type="InterPro" id="IPR043128">
    <property type="entry name" value="Rev_trsase/Diguanyl_cyclase"/>
</dbReference>
<dbReference type="SMART" id="SM00471">
    <property type="entry name" value="HDc"/>
    <property type="match status" value="1"/>
</dbReference>
<dbReference type="PANTHER" id="PTHR45138">
    <property type="entry name" value="REGULATORY COMPONENTS OF SENSORY TRANSDUCTION SYSTEM"/>
    <property type="match status" value="1"/>
</dbReference>
<feature type="transmembrane region" description="Helical" evidence="1">
    <location>
        <begin position="269"/>
        <end position="287"/>
    </location>
</feature>
<organism evidence="4 5">
    <name type="scientific">Actinokineospora auranticolor</name>
    <dbReference type="NCBI Taxonomy" id="155976"/>
    <lineage>
        <taxon>Bacteria</taxon>
        <taxon>Bacillati</taxon>
        <taxon>Actinomycetota</taxon>
        <taxon>Actinomycetes</taxon>
        <taxon>Pseudonocardiales</taxon>
        <taxon>Pseudonocardiaceae</taxon>
        <taxon>Actinokineospora</taxon>
    </lineage>
</organism>
<feature type="transmembrane region" description="Helical" evidence="1">
    <location>
        <begin position="44"/>
        <end position="63"/>
    </location>
</feature>
<feature type="transmembrane region" description="Helical" evidence="1">
    <location>
        <begin position="109"/>
        <end position="125"/>
    </location>
</feature>
<feature type="transmembrane region" description="Helical" evidence="1">
    <location>
        <begin position="175"/>
        <end position="192"/>
    </location>
</feature>
<dbReference type="NCBIfam" id="TIGR00254">
    <property type="entry name" value="GGDEF"/>
    <property type="match status" value="1"/>
</dbReference>
<dbReference type="GO" id="GO:0005886">
    <property type="term" value="C:plasma membrane"/>
    <property type="evidence" value="ECO:0007669"/>
    <property type="project" value="TreeGrafter"/>
</dbReference>
<dbReference type="RefSeq" id="WP_245931396.1">
    <property type="nucleotide sequence ID" value="NZ_CP154825.1"/>
</dbReference>
<dbReference type="AlphaFoldDB" id="A0A2S6GMD8"/>
<dbReference type="SUPFAM" id="SSF55073">
    <property type="entry name" value="Nucleotide cyclase"/>
    <property type="match status" value="1"/>
</dbReference>
<dbReference type="GO" id="GO:0052621">
    <property type="term" value="F:diguanylate cyclase activity"/>
    <property type="evidence" value="ECO:0007669"/>
    <property type="project" value="TreeGrafter"/>
</dbReference>
<feature type="transmembrane region" description="Helical" evidence="1">
    <location>
        <begin position="137"/>
        <end position="155"/>
    </location>
</feature>
<name>A0A2S6GMD8_9PSEU</name>